<gene>
    <name evidence="1" type="ORF">SDC9_114843</name>
</gene>
<comment type="caution">
    <text evidence="1">The sequence shown here is derived from an EMBL/GenBank/DDBJ whole genome shotgun (WGS) entry which is preliminary data.</text>
</comment>
<evidence type="ECO:0000313" key="1">
    <source>
        <dbReference type="EMBL" id="MPM67918.1"/>
    </source>
</evidence>
<name>A0A645BS55_9ZZZZ</name>
<reference evidence="1" key="1">
    <citation type="submission" date="2019-08" db="EMBL/GenBank/DDBJ databases">
        <authorList>
            <person name="Kucharzyk K."/>
            <person name="Murdoch R.W."/>
            <person name="Higgins S."/>
            <person name="Loffler F."/>
        </authorList>
    </citation>
    <scope>NUCLEOTIDE SEQUENCE</scope>
</reference>
<protein>
    <submittedName>
        <fullName evidence="1">Uncharacterized protein</fullName>
    </submittedName>
</protein>
<proteinExistence type="predicted"/>
<organism evidence="1">
    <name type="scientific">bioreactor metagenome</name>
    <dbReference type="NCBI Taxonomy" id="1076179"/>
    <lineage>
        <taxon>unclassified sequences</taxon>
        <taxon>metagenomes</taxon>
        <taxon>ecological metagenomes</taxon>
    </lineage>
</organism>
<accession>A0A645BS55</accession>
<dbReference type="EMBL" id="VSSQ01021960">
    <property type="protein sequence ID" value="MPM67918.1"/>
    <property type="molecule type" value="Genomic_DNA"/>
</dbReference>
<dbReference type="AlphaFoldDB" id="A0A645BS55"/>
<sequence>MRLLFRDEVFRLFKFDRVVKAVVEACNAAIHRVNVDRELVGGVEIALLLLRVDEAQGVTAVESRFCKIGCKES</sequence>